<comment type="caution">
    <text evidence="2">The sequence shown here is derived from an EMBL/GenBank/DDBJ whole genome shotgun (WGS) entry which is preliminary data.</text>
</comment>
<evidence type="ECO:0000313" key="3">
    <source>
        <dbReference type="Proteomes" id="UP000471120"/>
    </source>
</evidence>
<dbReference type="RefSeq" id="WP_010836566.1">
    <property type="nucleotide sequence ID" value="NZ_QRCM01000001.1"/>
</dbReference>
<name>A0A6P2CHN2_9NOCA</name>
<dbReference type="SUPFAM" id="SSF55961">
    <property type="entry name" value="Bet v1-like"/>
    <property type="match status" value="1"/>
</dbReference>
<evidence type="ECO:0000313" key="2">
    <source>
        <dbReference type="EMBL" id="TXG91420.1"/>
    </source>
</evidence>
<accession>A0A6P2CHN2</accession>
<evidence type="ECO:0000256" key="1">
    <source>
        <dbReference type="SAM" id="MobiDB-lite"/>
    </source>
</evidence>
<proteinExistence type="predicted"/>
<dbReference type="AlphaFoldDB" id="A0A6P2CHN2"/>
<organism evidence="2 3">
    <name type="scientific">Rhodococcus rhodnii</name>
    <dbReference type="NCBI Taxonomy" id="38312"/>
    <lineage>
        <taxon>Bacteria</taxon>
        <taxon>Bacillati</taxon>
        <taxon>Actinomycetota</taxon>
        <taxon>Actinomycetes</taxon>
        <taxon>Mycobacteriales</taxon>
        <taxon>Nocardiaceae</taxon>
        <taxon>Rhodococcus</taxon>
    </lineage>
</organism>
<gene>
    <name evidence="2" type="ORF">DW322_15915</name>
</gene>
<sequence>MSTIQVADQTFVAAAPARVAAAVDRRGRWRSWWPDLAVTVGENRGDKGVRWTIGGPLDGTMEVWLEPVLDGTVVHYFVHAEPTREVDPVAENRVRRVQGKRMSFEIKAELERGRAAGEPPEGPAPAS</sequence>
<feature type="region of interest" description="Disordered" evidence="1">
    <location>
        <begin position="108"/>
        <end position="127"/>
    </location>
</feature>
<dbReference type="Proteomes" id="UP000471120">
    <property type="component" value="Unassembled WGS sequence"/>
</dbReference>
<reference evidence="2 3" key="1">
    <citation type="submission" date="2018-07" db="EMBL/GenBank/DDBJ databases">
        <title>Genome sequence of Rhodococcus rhodnii ATCC 35071 from Rhodnius prolixus.</title>
        <authorList>
            <person name="Patel V."/>
            <person name="Vogel K.J."/>
        </authorList>
    </citation>
    <scope>NUCLEOTIDE SEQUENCE [LARGE SCALE GENOMIC DNA]</scope>
    <source>
        <strain evidence="2 3">ATCC 35071</strain>
    </source>
</reference>
<dbReference type="EMBL" id="QRCM01000001">
    <property type="protein sequence ID" value="TXG91420.1"/>
    <property type="molecule type" value="Genomic_DNA"/>
</dbReference>
<protein>
    <submittedName>
        <fullName evidence="2">Polyketide cyclase / dehydrase and lipid transport</fullName>
    </submittedName>
</protein>